<evidence type="ECO:0000256" key="7">
    <source>
        <dbReference type="ARBA" id="ARBA00023136"/>
    </source>
</evidence>
<feature type="region of interest" description="Disordered" evidence="10">
    <location>
        <begin position="1"/>
        <end position="30"/>
    </location>
</feature>
<keyword evidence="13" id="KW-1185">Reference proteome</keyword>
<evidence type="ECO:0000256" key="6">
    <source>
        <dbReference type="ARBA" id="ARBA00022989"/>
    </source>
</evidence>
<proteinExistence type="inferred from homology"/>
<dbReference type="GO" id="GO:0032153">
    <property type="term" value="C:cell division site"/>
    <property type="evidence" value="ECO:0007669"/>
    <property type="project" value="UniProtKB-UniRule"/>
</dbReference>
<comment type="subcellular location">
    <subcellularLocation>
        <location evidence="9">Cell inner membrane</location>
        <topology evidence="9">Single-pass type II membrane protein</topology>
    </subcellularLocation>
    <subcellularLocation>
        <location evidence="1">Membrane</location>
    </subcellularLocation>
    <text evidence="9">Localizes to the division septum.</text>
</comment>
<dbReference type="HAMAP" id="MF_00911">
    <property type="entry name" value="FtsQ_subfam"/>
    <property type="match status" value="1"/>
</dbReference>
<dbReference type="AlphaFoldDB" id="A0A839Z421"/>
<evidence type="ECO:0000256" key="2">
    <source>
        <dbReference type="ARBA" id="ARBA00022475"/>
    </source>
</evidence>
<dbReference type="PROSITE" id="PS51779">
    <property type="entry name" value="POTRA"/>
    <property type="match status" value="1"/>
</dbReference>
<dbReference type="GO" id="GO:0043093">
    <property type="term" value="P:FtsZ-dependent cytokinesis"/>
    <property type="evidence" value="ECO:0007669"/>
    <property type="project" value="UniProtKB-UniRule"/>
</dbReference>
<evidence type="ECO:0000256" key="8">
    <source>
        <dbReference type="ARBA" id="ARBA00023306"/>
    </source>
</evidence>
<dbReference type="Proteomes" id="UP000578569">
    <property type="component" value="Unassembled WGS sequence"/>
</dbReference>
<gene>
    <name evidence="9" type="primary">ftsQ</name>
    <name evidence="12" type="ORF">FHS50_001375</name>
</gene>
<evidence type="ECO:0000259" key="11">
    <source>
        <dbReference type="PROSITE" id="PS51779"/>
    </source>
</evidence>
<dbReference type="InterPro" id="IPR005548">
    <property type="entry name" value="Cell_div_FtsQ/DivIB_C"/>
</dbReference>
<dbReference type="InterPro" id="IPR034746">
    <property type="entry name" value="POTRA"/>
</dbReference>
<dbReference type="Pfam" id="PF08478">
    <property type="entry name" value="POTRA_1"/>
    <property type="match status" value="1"/>
</dbReference>
<dbReference type="EMBL" id="JACICF010000001">
    <property type="protein sequence ID" value="MBB3764352.1"/>
    <property type="molecule type" value="Genomic_DNA"/>
</dbReference>
<evidence type="ECO:0000256" key="4">
    <source>
        <dbReference type="ARBA" id="ARBA00022618"/>
    </source>
</evidence>
<dbReference type="InterPro" id="IPR026579">
    <property type="entry name" value="FtsQ"/>
</dbReference>
<dbReference type="InterPro" id="IPR013685">
    <property type="entry name" value="POTRA_FtsQ_type"/>
</dbReference>
<keyword evidence="3 9" id="KW-0997">Cell inner membrane</keyword>
<keyword evidence="7 9" id="KW-0472">Membrane</keyword>
<dbReference type="PANTHER" id="PTHR35851:SF1">
    <property type="entry name" value="CELL DIVISION PROTEIN FTSQ"/>
    <property type="match status" value="1"/>
</dbReference>
<keyword evidence="8 9" id="KW-0131">Cell cycle</keyword>
<evidence type="ECO:0000256" key="10">
    <source>
        <dbReference type="SAM" id="MobiDB-lite"/>
    </source>
</evidence>
<dbReference type="PANTHER" id="PTHR35851">
    <property type="entry name" value="CELL DIVISION PROTEIN FTSQ"/>
    <property type="match status" value="1"/>
</dbReference>
<dbReference type="RefSeq" id="WP_183933618.1">
    <property type="nucleotide sequence ID" value="NZ_JACICF010000001.1"/>
</dbReference>
<evidence type="ECO:0000256" key="1">
    <source>
        <dbReference type="ARBA" id="ARBA00004370"/>
    </source>
</evidence>
<dbReference type="Pfam" id="PF03799">
    <property type="entry name" value="FtsQ_DivIB_C"/>
    <property type="match status" value="1"/>
</dbReference>
<feature type="domain" description="POTRA" evidence="11">
    <location>
        <begin position="78"/>
        <end position="146"/>
    </location>
</feature>
<dbReference type="GO" id="GO:0090529">
    <property type="term" value="P:cell septum assembly"/>
    <property type="evidence" value="ECO:0007669"/>
    <property type="project" value="InterPro"/>
</dbReference>
<reference evidence="12 13" key="1">
    <citation type="submission" date="2020-08" db="EMBL/GenBank/DDBJ databases">
        <title>Genomic Encyclopedia of Type Strains, Phase IV (KMG-IV): sequencing the most valuable type-strain genomes for metagenomic binning, comparative biology and taxonomic classification.</title>
        <authorList>
            <person name="Goeker M."/>
        </authorList>
    </citation>
    <scope>NUCLEOTIDE SEQUENCE [LARGE SCALE GENOMIC DNA]</scope>
    <source>
        <strain evidence="12 13">DSM 24194</strain>
    </source>
</reference>
<dbReference type="Gene3D" id="3.10.20.310">
    <property type="entry name" value="membrane protein fhac"/>
    <property type="match status" value="1"/>
</dbReference>
<organism evidence="12 13">
    <name type="scientific">Sphingomicrobium lutaoense</name>
    <dbReference type="NCBI Taxonomy" id="515949"/>
    <lineage>
        <taxon>Bacteria</taxon>
        <taxon>Pseudomonadati</taxon>
        <taxon>Pseudomonadota</taxon>
        <taxon>Alphaproteobacteria</taxon>
        <taxon>Sphingomonadales</taxon>
        <taxon>Sphingomonadaceae</taxon>
        <taxon>Sphingomicrobium</taxon>
    </lineage>
</organism>
<keyword evidence="5 9" id="KW-0812">Transmembrane</keyword>
<comment type="caution">
    <text evidence="12">The sequence shown here is derived from an EMBL/GenBank/DDBJ whole genome shotgun (WGS) entry which is preliminary data.</text>
</comment>
<accession>A0A839Z421</accession>
<name>A0A839Z421_9SPHN</name>
<keyword evidence="6 9" id="KW-1133">Transmembrane helix</keyword>
<evidence type="ECO:0000256" key="3">
    <source>
        <dbReference type="ARBA" id="ARBA00022519"/>
    </source>
</evidence>
<feature type="compositionally biased region" description="Basic residues" evidence="10">
    <location>
        <begin position="1"/>
        <end position="24"/>
    </location>
</feature>
<evidence type="ECO:0000256" key="5">
    <source>
        <dbReference type="ARBA" id="ARBA00022692"/>
    </source>
</evidence>
<dbReference type="GO" id="GO:0005886">
    <property type="term" value="C:plasma membrane"/>
    <property type="evidence" value="ECO:0007669"/>
    <property type="project" value="UniProtKB-SubCell"/>
</dbReference>
<keyword evidence="4 9" id="KW-0132">Cell division</keyword>
<keyword evidence="2 9" id="KW-1003">Cell membrane</keyword>
<feature type="transmembrane region" description="Helical" evidence="9">
    <location>
        <begin position="39"/>
        <end position="59"/>
    </location>
</feature>
<evidence type="ECO:0000313" key="13">
    <source>
        <dbReference type="Proteomes" id="UP000578569"/>
    </source>
</evidence>
<sequence>MSAKHVKRSAPKRRSARRTRKAAPRKNAAGGAQAGADRVARFAFFAFAAVIGIAILFALDLPGKAARAAGEGVGSMGFRVKSVDVQGIERMDPEPVYRIALNQRTTALPLVDTSDVRRRLLDFGWVHDARVSRRYPDTLVIDIVEREPAALWQDDGRLMLIDAEGRILDRVPISEMPDLPLLLGPGAPANYAQLARILDREPALKSQLASARWVGRRRWDLNVTSGEILVLPEGEKAASEALASFMKNDRANPLLGLGVKRYDLRIPGQAIARMPGPVEELRDGGGA</sequence>
<evidence type="ECO:0000313" key="12">
    <source>
        <dbReference type="EMBL" id="MBB3764352.1"/>
    </source>
</evidence>
<protein>
    <recommendedName>
        <fullName evidence="9">Cell division protein FtsQ</fullName>
    </recommendedName>
</protein>
<evidence type="ECO:0000256" key="9">
    <source>
        <dbReference type="HAMAP-Rule" id="MF_00911"/>
    </source>
</evidence>
<comment type="function">
    <text evidence="9">Essential cell division protein.</text>
</comment>
<comment type="similarity">
    <text evidence="9">Belongs to the FtsQ/DivIB family. FtsQ subfamily.</text>
</comment>